<dbReference type="InterPro" id="IPR049756">
    <property type="entry name" value="PlcA-like_dom"/>
</dbReference>
<protein>
    <recommendedName>
        <fullName evidence="3">Phospholipase C</fullName>
    </recommendedName>
</protein>
<evidence type="ECO:0000313" key="1">
    <source>
        <dbReference type="EMBL" id="MBE1603618.1"/>
    </source>
</evidence>
<evidence type="ECO:0008006" key="3">
    <source>
        <dbReference type="Google" id="ProtNLM"/>
    </source>
</evidence>
<name>A0A927RHM1_9ACTN</name>
<evidence type="ECO:0000313" key="2">
    <source>
        <dbReference type="Proteomes" id="UP000638648"/>
    </source>
</evidence>
<dbReference type="Proteomes" id="UP000638648">
    <property type="component" value="Unassembled WGS sequence"/>
</dbReference>
<dbReference type="CDD" id="cd22893">
    <property type="entry name" value="PlcA-like"/>
    <property type="match status" value="1"/>
</dbReference>
<organism evidence="1 2">
    <name type="scientific">Actinopolymorpha pittospori</name>
    <dbReference type="NCBI Taxonomy" id="648752"/>
    <lineage>
        <taxon>Bacteria</taxon>
        <taxon>Bacillati</taxon>
        <taxon>Actinomycetota</taxon>
        <taxon>Actinomycetes</taxon>
        <taxon>Propionibacteriales</taxon>
        <taxon>Actinopolymorphaceae</taxon>
        <taxon>Actinopolymorpha</taxon>
    </lineage>
</organism>
<dbReference type="RefSeq" id="WP_192748387.1">
    <property type="nucleotide sequence ID" value="NZ_BAABJL010000148.1"/>
</dbReference>
<proteinExistence type="predicted"/>
<keyword evidence="2" id="KW-1185">Reference proteome</keyword>
<sequence>MESAEHAWIGDQIELEFESDVVPAKGLPLYTGAGPLTYGQCIALGGDFYGVVGAPISTSRNPVAAFTAAFKALTSSWKETLKILEIMAEEIVAVERALEAGREPSLAYAALGDSLSARWNRLTGGGSAISDFFPPGRYLSLAAENWDHFTNYAIVAYRAGHAVAMREARDARASAGVDPAARRARLAQAYAMNAFADHFLTDLFSAGHLRAPRKELYDQVTTPFPGYSGTLGSLLVRCMHDEDCYHGLKVHNAVGDSWTVYGDKRLLDSVSGANRDMAVRAVQASADDVWKAYMGGPDLYRALEFIPDLARVGDVTSKENFSPLFRLQDGVVARRKNVADRQDYSWTKDWWGWSTYALLEGTHAWEHAKCYSFSTGQFLGWLGAGYNSYVSVETDEKNAHGVRWVFKDGDLYLRKETEGIDRDLGEGHDGYADWGLGGGYYEPVLYNEDLTISLKSAPERKLYLVGDNQVRWSDKGKPAPASLLRLDLPLHAPSMSC</sequence>
<reference evidence="1" key="1">
    <citation type="submission" date="2020-10" db="EMBL/GenBank/DDBJ databases">
        <title>Sequencing the genomes of 1000 actinobacteria strains.</title>
        <authorList>
            <person name="Klenk H.-P."/>
        </authorList>
    </citation>
    <scope>NUCLEOTIDE SEQUENCE</scope>
    <source>
        <strain evidence="1">DSM 45354</strain>
    </source>
</reference>
<comment type="caution">
    <text evidence="1">The sequence shown here is derived from an EMBL/GenBank/DDBJ whole genome shotgun (WGS) entry which is preliminary data.</text>
</comment>
<accession>A0A927RHM1</accession>
<dbReference type="AlphaFoldDB" id="A0A927RHM1"/>
<dbReference type="EMBL" id="JADBEM010000001">
    <property type="protein sequence ID" value="MBE1603618.1"/>
    <property type="molecule type" value="Genomic_DNA"/>
</dbReference>
<gene>
    <name evidence="1" type="ORF">HEB94_000466</name>
</gene>